<comment type="similarity">
    <text evidence="7">Belongs to the trans-sulfuration enzymes family.</text>
</comment>
<dbReference type="PANTHER" id="PTHR11808">
    <property type="entry name" value="TRANS-SULFURATION ENZYME FAMILY MEMBER"/>
    <property type="match status" value="1"/>
</dbReference>
<comment type="cofactor">
    <cofactor evidence="1 7">
        <name>pyridoxal 5'-phosphate</name>
        <dbReference type="ChEBI" id="CHEBI:597326"/>
    </cofactor>
</comment>
<comment type="catalytic activity">
    <reaction evidence="5">
        <text>O-phospho-L-homoserine + L-cysteine = L,L-cystathionine + phosphate</text>
        <dbReference type="Rhea" id="RHEA:80891"/>
        <dbReference type="ChEBI" id="CHEBI:35235"/>
        <dbReference type="ChEBI" id="CHEBI:43474"/>
        <dbReference type="ChEBI" id="CHEBI:57590"/>
        <dbReference type="ChEBI" id="CHEBI:58161"/>
        <dbReference type="EC" id="2.5.1.160"/>
    </reaction>
</comment>
<dbReference type="EMBL" id="HBKN01047168">
    <property type="protein sequence ID" value="CAE2337045.1"/>
    <property type="molecule type" value="Transcribed_RNA"/>
</dbReference>
<reference evidence="9" key="1">
    <citation type="submission" date="2021-01" db="EMBL/GenBank/DDBJ databases">
        <authorList>
            <person name="Corre E."/>
            <person name="Pelletier E."/>
            <person name="Niang G."/>
            <person name="Scheremetjew M."/>
            <person name="Finn R."/>
            <person name="Kale V."/>
            <person name="Holt S."/>
            <person name="Cochrane G."/>
            <person name="Meng A."/>
            <person name="Brown T."/>
            <person name="Cohen L."/>
        </authorList>
    </citation>
    <scope>NUCLEOTIDE SEQUENCE</scope>
    <source>
        <strain evidence="9">CCMP 2712</strain>
    </source>
</reference>
<evidence type="ECO:0000256" key="8">
    <source>
        <dbReference type="SAM" id="MobiDB-lite"/>
    </source>
</evidence>
<dbReference type="CDD" id="cd00614">
    <property type="entry name" value="CGS_like"/>
    <property type="match status" value="1"/>
</dbReference>
<evidence type="ECO:0000256" key="6">
    <source>
        <dbReference type="ARBA" id="ARBA00093596"/>
    </source>
</evidence>
<dbReference type="FunFam" id="3.90.1150.10:FF:000033">
    <property type="entry name" value="Cystathionine gamma-synthase"/>
    <property type="match status" value="1"/>
</dbReference>
<keyword evidence="2 7" id="KW-0663">Pyridoxal phosphate</keyword>
<dbReference type="GO" id="GO:0005737">
    <property type="term" value="C:cytoplasm"/>
    <property type="evidence" value="ECO:0007669"/>
    <property type="project" value="TreeGrafter"/>
</dbReference>
<feature type="region of interest" description="Disordered" evidence="8">
    <location>
        <begin position="95"/>
        <end position="119"/>
    </location>
</feature>
<dbReference type="InterPro" id="IPR015422">
    <property type="entry name" value="PyrdxlP-dep_Trfase_small"/>
</dbReference>
<dbReference type="GO" id="GO:0019346">
    <property type="term" value="P:transsulfuration"/>
    <property type="evidence" value="ECO:0007669"/>
    <property type="project" value="InterPro"/>
</dbReference>
<dbReference type="GO" id="GO:0030170">
    <property type="term" value="F:pyridoxal phosphate binding"/>
    <property type="evidence" value="ECO:0007669"/>
    <property type="project" value="InterPro"/>
</dbReference>
<dbReference type="PROSITE" id="PS51257">
    <property type="entry name" value="PROKAR_LIPOPROTEIN"/>
    <property type="match status" value="1"/>
</dbReference>
<dbReference type="GO" id="GO:0009086">
    <property type="term" value="P:methionine biosynthetic process"/>
    <property type="evidence" value="ECO:0007669"/>
    <property type="project" value="UniProtKB-ARBA"/>
</dbReference>
<evidence type="ECO:0000256" key="1">
    <source>
        <dbReference type="ARBA" id="ARBA00001933"/>
    </source>
</evidence>
<gene>
    <name evidence="9" type="ORF">GTHE00462_LOCUS36803</name>
</gene>
<dbReference type="EC" id="2.5.1.160" evidence="6"/>
<organism evidence="9">
    <name type="scientific">Guillardia theta</name>
    <name type="common">Cryptophyte</name>
    <name type="synonym">Cryptomonas phi</name>
    <dbReference type="NCBI Taxonomy" id="55529"/>
    <lineage>
        <taxon>Eukaryota</taxon>
        <taxon>Cryptophyceae</taxon>
        <taxon>Pyrenomonadales</taxon>
        <taxon>Geminigeraceae</taxon>
        <taxon>Guillardia</taxon>
    </lineage>
</organism>
<dbReference type="InterPro" id="IPR015424">
    <property type="entry name" value="PyrdxlP-dep_Trfase"/>
</dbReference>
<evidence type="ECO:0000313" key="9">
    <source>
        <dbReference type="EMBL" id="CAE2337045.1"/>
    </source>
</evidence>
<proteinExistence type="inferred from homology"/>
<comment type="catalytic activity">
    <reaction evidence="4">
        <text>O-succinyl-L-homoserine + L-cysteine = L,L-cystathionine + succinate + H(+)</text>
        <dbReference type="Rhea" id="RHEA:20397"/>
        <dbReference type="ChEBI" id="CHEBI:15378"/>
        <dbReference type="ChEBI" id="CHEBI:30031"/>
        <dbReference type="ChEBI" id="CHEBI:35235"/>
        <dbReference type="ChEBI" id="CHEBI:57661"/>
        <dbReference type="ChEBI" id="CHEBI:58161"/>
    </reaction>
</comment>
<dbReference type="FunFam" id="3.40.640.10:FF:000046">
    <property type="entry name" value="Cystathionine gamma-lyase"/>
    <property type="match status" value="1"/>
</dbReference>
<protein>
    <recommendedName>
        <fullName evidence="6">plant cystathionine gamma-synthase</fullName>
        <ecNumber evidence="6">2.5.1.160</ecNumber>
    </recommendedName>
</protein>
<accession>A0A7S4PJJ2</accession>
<dbReference type="Gene3D" id="3.40.640.10">
    <property type="entry name" value="Type I PLP-dependent aspartate aminotransferase-like (Major domain)"/>
    <property type="match status" value="1"/>
</dbReference>
<feature type="compositionally biased region" description="Basic and acidic residues" evidence="8">
    <location>
        <begin position="101"/>
        <end position="119"/>
    </location>
</feature>
<dbReference type="SUPFAM" id="SSF53383">
    <property type="entry name" value="PLP-dependent transferases"/>
    <property type="match status" value="1"/>
</dbReference>
<dbReference type="AlphaFoldDB" id="A0A7S4PJJ2"/>
<dbReference type="Pfam" id="PF01053">
    <property type="entry name" value="Cys_Met_Meta_PP"/>
    <property type="match status" value="1"/>
</dbReference>
<sequence length="511" mass="55796">MRVSRSSKEQGHRTMVLSSLLSCSMIAMQASFAACYHSESANALQGFMAPPSHPWSILRAQSTSSPTGRHLRFGIHTNFGMIKSVDVNGKSLKSAFSQKHPGAEEHGSKSMAADEHSGWMEPDKGFDTHVVHGSSMKDQFGSVTFPIYQTSTFRFESADHGAQCFAGANDDFIYTRINNPTVRELEKTIAMLENGFDGIATSSGMGAVNTVYMSFLEAGKHVICHETCYGPSRSMLENQYAKFGVQASFVDTSKIEEVRSAIKDNTVLIFLESPANPTVTVTDISAVAEVARQHDIPVCVDNTFCSPFLQKPLDLGADIVLHSLTKSLNGHADVVAGMIVTKTEKLYKKLRPVMVGLGCCMDPNQAFLVRRGLKTLPLRVKQSQESAWKIAKFLEEHDKIAWIRYPGLASHPQHELCKRMMKGPGNMMSFGLRGGLEDGKRFLDSLKVCVLAVSLGGVETLIQHPASMTHAKLSPEARLAGGVSDDLVRLSVGIEDVDELIADLSQALEKI</sequence>
<dbReference type="InterPro" id="IPR000277">
    <property type="entry name" value="Cys/Met-Metab_PyrdxlP-dep_enz"/>
</dbReference>
<evidence type="ECO:0000256" key="2">
    <source>
        <dbReference type="ARBA" id="ARBA00022898"/>
    </source>
</evidence>
<dbReference type="InterPro" id="IPR015421">
    <property type="entry name" value="PyrdxlP-dep_Trfase_major"/>
</dbReference>
<evidence type="ECO:0000256" key="7">
    <source>
        <dbReference type="RuleBase" id="RU362118"/>
    </source>
</evidence>
<dbReference type="Gene3D" id="3.90.1150.10">
    <property type="entry name" value="Aspartate Aminotransferase, domain 1"/>
    <property type="match status" value="1"/>
</dbReference>
<dbReference type="GO" id="GO:0016846">
    <property type="term" value="F:carbon-sulfur lyase activity"/>
    <property type="evidence" value="ECO:0007669"/>
    <property type="project" value="TreeGrafter"/>
</dbReference>
<name>A0A7S4PJJ2_GUITH</name>
<comment type="pathway">
    <text evidence="3">Amino-acid biosynthesis; L-methionine biosynthesis via de novo pathway; L-cystathionine from O-succinyl-L-homoserine: step 1/1.</text>
</comment>
<evidence type="ECO:0000256" key="5">
    <source>
        <dbReference type="ARBA" id="ARBA00093261"/>
    </source>
</evidence>
<evidence type="ECO:0000256" key="3">
    <source>
        <dbReference type="ARBA" id="ARBA00060510"/>
    </source>
</evidence>
<evidence type="ECO:0000256" key="4">
    <source>
        <dbReference type="ARBA" id="ARBA00093222"/>
    </source>
</evidence>
<dbReference type="PANTHER" id="PTHR11808:SF80">
    <property type="entry name" value="CYSTATHIONINE GAMMA-LYASE"/>
    <property type="match status" value="1"/>
</dbReference>